<accession>A0A5N6RTD9</accession>
<dbReference type="Proteomes" id="UP000327013">
    <property type="component" value="Chromosome 8"/>
</dbReference>
<organism evidence="1 2">
    <name type="scientific">Carpinus fangiana</name>
    <dbReference type="NCBI Taxonomy" id="176857"/>
    <lineage>
        <taxon>Eukaryota</taxon>
        <taxon>Viridiplantae</taxon>
        <taxon>Streptophyta</taxon>
        <taxon>Embryophyta</taxon>
        <taxon>Tracheophyta</taxon>
        <taxon>Spermatophyta</taxon>
        <taxon>Magnoliopsida</taxon>
        <taxon>eudicotyledons</taxon>
        <taxon>Gunneridae</taxon>
        <taxon>Pentapetalae</taxon>
        <taxon>rosids</taxon>
        <taxon>fabids</taxon>
        <taxon>Fagales</taxon>
        <taxon>Betulaceae</taxon>
        <taxon>Carpinus</taxon>
    </lineage>
</organism>
<sequence>MCGLERRGNWRASGLARVPGDTGLQGVIESTGILCVCGKCKGGVFMLAKLLVSSLVLAAIARFSIVVDLDASIGHNFSRNFGPCTIILCYQARVPGDTVPQGVIESRGILCFGGKCRGVEKENILCNVMNACSELQRYLGYLARHLPETDNGNLLLLCKSCVECLKDSQASLAQTADANDGWREGVGLGTNKDIQWIIIAIVINFQAFASFEKFLPDHLPKANNGNSIPLCKSSVDLKESQIAGAGVKGVPIYSTSHNRMAEDCSRQTDMD</sequence>
<gene>
    <name evidence="1" type="ORF">FH972_019768</name>
</gene>
<protein>
    <submittedName>
        <fullName evidence="1">Uncharacterized protein</fullName>
    </submittedName>
</protein>
<name>A0A5N6RTD9_9ROSI</name>
<keyword evidence="2" id="KW-1185">Reference proteome</keyword>
<dbReference type="EMBL" id="CM017328">
    <property type="protein sequence ID" value="KAE8124929.1"/>
    <property type="molecule type" value="Genomic_DNA"/>
</dbReference>
<dbReference type="AlphaFoldDB" id="A0A5N6RTD9"/>
<evidence type="ECO:0000313" key="1">
    <source>
        <dbReference type="EMBL" id="KAE8124929.1"/>
    </source>
</evidence>
<reference evidence="1 2" key="1">
    <citation type="submission" date="2019-06" db="EMBL/GenBank/DDBJ databases">
        <title>A chromosomal-level reference genome of Carpinus fangiana (Coryloideae, Betulaceae).</title>
        <authorList>
            <person name="Yang X."/>
            <person name="Wang Z."/>
            <person name="Zhang L."/>
            <person name="Hao G."/>
            <person name="Liu J."/>
            <person name="Yang Y."/>
        </authorList>
    </citation>
    <scope>NUCLEOTIDE SEQUENCE [LARGE SCALE GENOMIC DNA]</scope>
    <source>
        <strain evidence="1">Cfa_2016G</strain>
        <tissue evidence="1">Leaf</tissue>
    </source>
</reference>
<proteinExistence type="predicted"/>
<evidence type="ECO:0000313" key="2">
    <source>
        <dbReference type="Proteomes" id="UP000327013"/>
    </source>
</evidence>